<organism evidence="4 5">
    <name type="scientific">Streptomyces rhizosphaericus</name>
    <dbReference type="NCBI Taxonomy" id="114699"/>
    <lineage>
        <taxon>Bacteria</taxon>
        <taxon>Bacillati</taxon>
        <taxon>Actinomycetota</taxon>
        <taxon>Actinomycetes</taxon>
        <taxon>Kitasatosporales</taxon>
        <taxon>Streptomycetaceae</taxon>
        <taxon>Streptomyces</taxon>
        <taxon>Streptomyces violaceusniger group</taxon>
    </lineage>
</organism>
<feature type="region of interest" description="Disordered" evidence="2">
    <location>
        <begin position="666"/>
        <end position="692"/>
    </location>
</feature>
<evidence type="ECO:0000256" key="2">
    <source>
        <dbReference type="SAM" id="MobiDB-lite"/>
    </source>
</evidence>
<dbReference type="InterPro" id="IPR003018">
    <property type="entry name" value="GAF"/>
</dbReference>
<dbReference type="Gene3D" id="3.30.450.40">
    <property type="match status" value="2"/>
</dbReference>
<sequence>MVDECGHEPRDTPVSGVLPQLRLDELLEGLQQQVAQVRSARDRIHTLLDAVLVIGSDLELEVVLQRIVESAVSLVDAEYGALGVLGEEGTIKQFLTVGIDEETIAGIGHYPRGEGILGLLIRHPEPLRLANLARHPSSVGFPSGHPPMTSFLGTPIKVREQVFGNLYLTDKQGATEFDADDEAVLRTLAAAAGVAIDNARLYDDARRRQRWLAASNELTRSLLSGTEPAAVLESFTATLREMAGADLVTLAIPVGDSGELVIEAASGPRAEDARGLVLGAATLAAKVFASGETITSDAVSADPRATGGSAAVVELGPAFLVPLGTRDHVRGVLQVANVPGGPVFTDAVIDMVIGYGNQAALALEVAEHRQDADRMLVLNDRDRIARDLHDLVIQRLFAGAAWPTSSNAPRNWAAPSPSARTSRAAPSWNGPRRCTPPREWGRDFRLSAARGPRSGAVRRAPAVRGSSGWTYSGASTAPPRHPRRERSRLRSPPRRAWTGGSGRLRLRLRVLWAAAAGPHHPHAHPPGEVATAGDGRRRPPRVGAGALPVKGACDARRIYREEADPDFDGATEAGTPYCAPGTPGCDADYDYATRPPDALLPIGRDSDVYARMVRQAGRGALLRYYRVEDGTHVDSLVDTFPDKLRPMVPCHRSAFEALERWLAGKGRPPADHTVRRPADADPATLLTSCPLD</sequence>
<reference evidence="4 5" key="1">
    <citation type="journal article" date="2019" name="Int. J. Syst. Evol. Microbiol.">
        <title>The Global Catalogue of Microorganisms (GCM) 10K type strain sequencing project: providing services to taxonomists for standard genome sequencing and annotation.</title>
        <authorList>
            <consortium name="The Broad Institute Genomics Platform"/>
            <consortium name="The Broad Institute Genome Sequencing Center for Infectious Disease"/>
            <person name="Wu L."/>
            <person name="Ma J."/>
        </authorList>
    </citation>
    <scope>NUCLEOTIDE SEQUENCE [LARGE SCALE GENOMIC DNA]</scope>
    <source>
        <strain evidence="4 5">JCM 11445</strain>
    </source>
</reference>
<feature type="compositionally biased region" description="Basic and acidic residues" evidence="2">
    <location>
        <begin position="668"/>
        <end position="679"/>
    </location>
</feature>
<dbReference type="Proteomes" id="UP001500033">
    <property type="component" value="Unassembled WGS sequence"/>
</dbReference>
<dbReference type="Gene3D" id="1.20.5.1930">
    <property type="match status" value="1"/>
</dbReference>
<comment type="caution">
    <text evidence="4">The sequence shown here is derived from an EMBL/GenBank/DDBJ whole genome shotgun (WGS) entry which is preliminary data.</text>
</comment>
<evidence type="ECO:0000256" key="1">
    <source>
        <dbReference type="ARBA" id="ARBA00022801"/>
    </source>
</evidence>
<accession>A0ABN1RXJ9</accession>
<name>A0ABN1RXJ9_9ACTN</name>
<feature type="region of interest" description="Disordered" evidence="2">
    <location>
        <begin position="404"/>
        <end position="498"/>
    </location>
</feature>
<dbReference type="SMART" id="SM00065">
    <property type="entry name" value="GAF"/>
    <property type="match status" value="2"/>
</dbReference>
<feature type="domain" description="GAF" evidence="3">
    <location>
        <begin position="59"/>
        <end position="206"/>
    </location>
</feature>
<keyword evidence="1" id="KW-0378">Hydrolase</keyword>
<dbReference type="PANTHER" id="PTHR43156:SF2">
    <property type="entry name" value="STAGE II SPORULATION PROTEIN E"/>
    <property type="match status" value="1"/>
</dbReference>
<keyword evidence="5" id="KW-1185">Reference proteome</keyword>
<evidence type="ECO:0000313" key="5">
    <source>
        <dbReference type="Proteomes" id="UP001500033"/>
    </source>
</evidence>
<feature type="compositionally biased region" description="Low complexity" evidence="2">
    <location>
        <begin position="413"/>
        <end position="427"/>
    </location>
</feature>
<dbReference type="Pfam" id="PF13185">
    <property type="entry name" value="GAF_2"/>
    <property type="match status" value="2"/>
</dbReference>
<dbReference type="EMBL" id="BAAAIE010000001">
    <property type="protein sequence ID" value="GAA0966824.1"/>
    <property type="molecule type" value="Genomic_DNA"/>
</dbReference>
<evidence type="ECO:0000313" key="4">
    <source>
        <dbReference type="EMBL" id="GAA0966824.1"/>
    </source>
</evidence>
<dbReference type="InterPro" id="IPR029016">
    <property type="entry name" value="GAF-like_dom_sf"/>
</dbReference>
<gene>
    <name evidence="4" type="ORF">GCM10009576_000120</name>
</gene>
<dbReference type="PANTHER" id="PTHR43156">
    <property type="entry name" value="STAGE II SPORULATION PROTEIN E-RELATED"/>
    <property type="match status" value="1"/>
</dbReference>
<evidence type="ECO:0000259" key="3">
    <source>
        <dbReference type="SMART" id="SM00065"/>
    </source>
</evidence>
<protein>
    <recommendedName>
        <fullName evidence="3">GAF domain-containing protein</fullName>
    </recommendedName>
</protein>
<proteinExistence type="predicted"/>
<feature type="domain" description="GAF" evidence="3">
    <location>
        <begin position="227"/>
        <end position="373"/>
    </location>
</feature>
<feature type="region of interest" description="Disordered" evidence="2">
    <location>
        <begin position="517"/>
        <end position="547"/>
    </location>
</feature>
<dbReference type="SUPFAM" id="SSF55781">
    <property type="entry name" value="GAF domain-like"/>
    <property type="match status" value="2"/>
</dbReference>
<feature type="compositionally biased region" description="Basic residues" evidence="2">
    <location>
        <begin position="480"/>
        <end position="493"/>
    </location>
</feature>
<dbReference type="InterPro" id="IPR052016">
    <property type="entry name" value="Bact_Sigma-Reg"/>
</dbReference>